<dbReference type="PANTHER" id="PTHR30204">
    <property type="entry name" value="REDOX-CYCLING DRUG-SENSING TRANSCRIPTIONAL ACTIVATOR SOXR"/>
    <property type="match status" value="1"/>
</dbReference>
<evidence type="ECO:0000313" key="7">
    <source>
        <dbReference type="Proteomes" id="UP001254488"/>
    </source>
</evidence>
<dbReference type="SUPFAM" id="SSF52242">
    <property type="entry name" value="Cobalamin (vitamin B12)-binding domain"/>
    <property type="match status" value="1"/>
</dbReference>
<evidence type="ECO:0000313" key="6">
    <source>
        <dbReference type="EMBL" id="MDT0555727.1"/>
    </source>
</evidence>
<keyword evidence="4" id="KW-0804">Transcription</keyword>
<organism evidence="6 7">
    <name type="scientific">Patiriisocius hiemis</name>
    <dbReference type="NCBI Taxonomy" id="3075604"/>
    <lineage>
        <taxon>Bacteria</taxon>
        <taxon>Pseudomonadati</taxon>
        <taxon>Bacteroidota</taxon>
        <taxon>Flavobacteriia</taxon>
        <taxon>Flavobacteriales</taxon>
        <taxon>Flavobacteriaceae</taxon>
        <taxon>Patiriisocius</taxon>
    </lineage>
</organism>
<dbReference type="Gene3D" id="1.10.1240.10">
    <property type="entry name" value="Methionine synthase domain"/>
    <property type="match status" value="1"/>
</dbReference>
<protein>
    <submittedName>
        <fullName evidence="6">MerR family transcriptional regulator</fullName>
    </submittedName>
</protein>
<dbReference type="Pfam" id="PF02607">
    <property type="entry name" value="B12-binding_2"/>
    <property type="match status" value="1"/>
</dbReference>
<proteinExistence type="predicted"/>
<dbReference type="EMBL" id="JAVRHZ010000003">
    <property type="protein sequence ID" value="MDT0555727.1"/>
    <property type="molecule type" value="Genomic_DNA"/>
</dbReference>
<dbReference type="PANTHER" id="PTHR30204:SF69">
    <property type="entry name" value="MERR-FAMILY TRANSCRIPTIONAL REGULATOR"/>
    <property type="match status" value="1"/>
</dbReference>
<evidence type="ECO:0000259" key="5">
    <source>
        <dbReference type="PROSITE" id="PS50937"/>
    </source>
</evidence>
<evidence type="ECO:0000256" key="2">
    <source>
        <dbReference type="ARBA" id="ARBA00023015"/>
    </source>
</evidence>
<dbReference type="Gene3D" id="1.10.1660.10">
    <property type="match status" value="1"/>
</dbReference>
<dbReference type="CDD" id="cd01104">
    <property type="entry name" value="HTH_MlrA-CarA"/>
    <property type="match status" value="1"/>
</dbReference>
<dbReference type="InterPro" id="IPR000551">
    <property type="entry name" value="MerR-type_HTH_dom"/>
</dbReference>
<keyword evidence="7" id="KW-1185">Reference proteome</keyword>
<accession>A0ABU2YC11</accession>
<evidence type="ECO:0000256" key="1">
    <source>
        <dbReference type="ARBA" id="ARBA00022491"/>
    </source>
</evidence>
<reference evidence="6 7" key="1">
    <citation type="submission" date="2023-09" db="EMBL/GenBank/DDBJ databases">
        <authorList>
            <person name="Rey-Velasco X."/>
        </authorList>
    </citation>
    <scope>NUCLEOTIDE SEQUENCE [LARGE SCALE GENOMIC DNA]</scope>
    <source>
        <strain evidence="6 7">W242</strain>
    </source>
</reference>
<comment type="caution">
    <text evidence="6">The sequence shown here is derived from an EMBL/GenBank/DDBJ whole genome shotgun (WGS) entry which is preliminary data.</text>
</comment>
<dbReference type="Proteomes" id="UP001254488">
    <property type="component" value="Unassembled WGS sequence"/>
</dbReference>
<feature type="domain" description="HTH merR-type" evidence="5">
    <location>
        <begin position="6"/>
        <end position="75"/>
    </location>
</feature>
<dbReference type="SUPFAM" id="SSF46955">
    <property type="entry name" value="Putative DNA-binding domain"/>
    <property type="match status" value="1"/>
</dbReference>
<sequence>MYIKSTFSIKDLENLTGVKAHTIRIWEKRYNLLSPERTKTNIRNYDLESFKKLLNVTFLYNQGYKISKIAKLQPDEISKLVKESSKIDSDTYAINSFKSSMFEFSNSLFSKTYDELAAKKTFRQIFISVFIPLLKEIGILWQIGTIDPIHESFISECIKQKIIVAASQDQPKKEQKNAPIFALFLPFKEMHDIGLMYANYELIKAGFKTIYLGSSIPVENLVNLKNYQSNIYYLSYLTTQPETTPINNFLEKLINILDSKEQQRVWLMGPKVKNEISTEKVRIVKGFEDFFSTIKTLKKS</sequence>
<dbReference type="Pfam" id="PF13411">
    <property type="entry name" value="MerR_1"/>
    <property type="match status" value="1"/>
</dbReference>
<dbReference type="SMART" id="SM00422">
    <property type="entry name" value="HTH_MERR"/>
    <property type="match status" value="1"/>
</dbReference>
<dbReference type="InterPro" id="IPR047057">
    <property type="entry name" value="MerR_fam"/>
</dbReference>
<dbReference type="RefSeq" id="WP_311332683.1">
    <property type="nucleotide sequence ID" value="NZ_JAVRHZ010000003.1"/>
</dbReference>
<dbReference type="PROSITE" id="PS50937">
    <property type="entry name" value="HTH_MERR_2"/>
    <property type="match status" value="1"/>
</dbReference>
<dbReference type="InterPro" id="IPR003759">
    <property type="entry name" value="Cbl-bd_cap"/>
</dbReference>
<keyword evidence="1" id="KW-0678">Repressor</keyword>
<dbReference type="InterPro" id="IPR036724">
    <property type="entry name" value="Cobalamin-bd_sf"/>
</dbReference>
<dbReference type="InterPro" id="IPR036594">
    <property type="entry name" value="Meth_synthase_dom"/>
</dbReference>
<gene>
    <name evidence="6" type="ORF">RM538_06915</name>
</gene>
<keyword evidence="2" id="KW-0805">Transcription regulation</keyword>
<evidence type="ECO:0000256" key="3">
    <source>
        <dbReference type="ARBA" id="ARBA00023125"/>
    </source>
</evidence>
<dbReference type="Gene3D" id="3.40.50.280">
    <property type="entry name" value="Cobalamin-binding domain"/>
    <property type="match status" value="1"/>
</dbReference>
<evidence type="ECO:0000256" key="4">
    <source>
        <dbReference type="ARBA" id="ARBA00023163"/>
    </source>
</evidence>
<name>A0ABU2YC11_9FLAO</name>
<keyword evidence="3" id="KW-0238">DNA-binding</keyword>
<dbReference type="InterPro" id="IPR009061">
    <property type="entry name" value="DNA-bd_dom_put_sf"/>
</dbReference>